<dbReference type="STRING" id="1397108.IMCC12053_1725"/>
<reference evidence="3 4" key="1">
    <citation type="submission" date="2015-05" db="EMBL/GenBank/DDBJ databases">
        <authorList>
            <person name="Wang D.B."/>
            <person name="Wang M."/>
        </authorList>
    </citation>
    <scope>NUCLEOTIDE SEQUENCE [LARGE SCALE GENOMIC DNA]</scope>
    <source>
        <strain evidence="3 4">IMCC 12053</strain>
    </source>
</reference>
<evidence type="ECO:0000256" key="2">
    <source>
        <dbReference type="SAM" id="SignalP"/>
    </source>
</evidence>
<dbReference type="Proteomes" id="UP000064920">
    <property type="component" value="Chromosome"/>
</dbReference>
<dbReference type="KEGG" id="cmar:IMCC12053_1725"/>
<protein>
    <submittedName>
        <fullName evidence="3">Uncharacterized protein</fullName>
    </submittedName>
</protein>
<dbReference type="RefSeq" id="WP_062217981.1">
    <property type="nucleotide sequence ID" value="NZ_CP012023.1"/>
</dbReference>
<gene>
    <name evidence="3" type="ORF">IMCC12053_1725</name>
</gene>
<evidence type="ECO:0000256" key="1">
    <source>
        <dbReference type="SAM" id="MobiDB-lite"/>
    </source>
</evidence>
<evidence type="ECO:0000313" key="4">
    <source>
        <dbReference type="Proteomes" id="UP000064920"/>
    </source>
</evidence>
<proteinExistence type="predicted"/>
<accession>A0A0P0AAH6</accession>
<sequence>MIRALTVLFLAISTVCAHAQTVTLRSADHAGFSRLVVDLPSGTQWTFGKSGDPYEFRSGIDDLTFDASNVFVRMTKDRITQVIPMDRGRLQVRIAETYHADVFELRDGQIVIDIKDGDPDPKSEYEVALEPFLTDVVPQPPVASNSAPAADAPTPTPTPTVERSRTGEFDFAGLGRFGRTQISDVTDSVPQPDEPQPEKVTVADVGDLAATKFDRDEFVRQLEQNLIEQIGRASADGLLVPALPDVDKTERIIDEAKGNDAEPDTPVDVDVAQPEVPTETDTHLKIESATDRAQKTAEKPRRNFAVDGSECIATTRLDMATWGLPLDEEFELPRLRAQLIDELDVPRQEGVLDLARYYLFLTYGAEAKSVLRFLPEEDPDLPLLLVLADIFEESYADELGPLLDQQSCDTAASLWSVMATQSLSKGQDYNRAAIIAAFIVLPHHLRRVIGPDLARRFADIGDTQTAAQIKSVFTRTAPLEGTDVLLMEASIAESQSDQERSDELVLEVVENHSHEKPQTLIDFVKAQREKDAPVTVEVADTAETIAVEYRHHDLEEALVEASIVARILTGDIDRALAQLKLAETAKRVSEEGAVDLRKLALAESIDSQSDDVFLKAVFRNIDFMEAHMKDDASLGGVSTRLFDLGFDDAAQRLGNAMPQSQGESATDDHRALVSGDWTELLTSENPSYATLAKAVVAQPSILTETPRAPDLVELETLLTDIKSKRESVLELLSK</sequence>
<feature type="chain" id="PRO_5044292065" evidence="2">
    <location>
        <begin position="20"/>
        <end position="734"/>
    </location>
</feature>
<keyword evidence="4" id="KW-1185">Reference proteome</keyword>
<name>A0A0P0AAH6_9RHOB</name>
<organism evidence="3 4">
    <name type="scientific">Celeribacter marinus</name>
    <dbReference type="NCBI Taxonomy" id="1397108"/>
    <lineage>
        <taxon>Bacteria</taxon>
        <taxon>Pseudomonadati</taxon>
        <taxon>Pseudomonadota</taxon>
        <taxon>Alphaproteobacteria</taxon>
        <taxon>Rhodobacterales</taxon>
        <taxon>Roseobacteraceae</taxon>
        <taxon>Celeribacter</taxon>
    </lineage>
</organism>
<dbReference type="PATRIC" id="fig|1397108.4.peg.1762"/>
<feature type="compositionally biased region" description="Low complexity" evidence="1">
    <location>
        <begin position="142"/>
        <end position="153"/>
    </location>
</feature>
<keyword evidence="2" id="KW-0732">Signal</keyword>
<dbReference type="OrthoDB" id="7847197at2"/>
<dbReference type="EMBL" id="CP012023">
    <property type="protein sequence ID" value="ALI55672.1"/>
    <property type="molecule type" value="Genomic_DNA"/>
</dbReference>
<feature type="region of interest" description="Disordered" evidence="1">
    <location>
        <begin position="139"/>
        <end position="165"/>
    </location>
</feature>
<feature type="signal peptide" evidence="2">
    <location>
        <begin position="1"/>
        <end position="19"/>
    </location>
</feature>
<dbReference type="AlphaFoldDB" id="A0A0P0AAH6"/>
<evidence type="ECO:0000313" key="3">
    <source>
        <dbReference type="EMBL" id="ALI55672.1"/>
    </source>
</evidence>